<comment type="similarity">
    <text evidence="2">Belongs to the Ro 60 kDa family.</text>
</comment>
<dbReference type="GO" id="GO:0005737">
    <property type="term" value="C:cytoplasm"/>
    <property type="evidence" value="ECO:0007669"/>
    <property type="project" value="UniProtKB-SubCell"/>
</dbReference>
<evidence type="ECO:0000256" key="5">
    <source>
        <dbReference type="ARBA" id="ARBA00022884"/>
    </source>
</evidence>
<reference evidence="9" key="3">
    <citation type="submission" date="2023-05" db="EMBL/GenBank/DDBJ databases">
        <authorList>
            <person name="Smith C.H."/>
        </authorList>
    </citation>
    <scope>NUCLEOTIDE SEQUENCE</scope>
    <source>
        <strain evidence="9">CHS0354</strain>
        <tissue evidence="9">Mantle</tissue>
    </source>
</reference>
<proteinExistence type="inferred from homology"/>
<organism evidence="9 10">
    <name type="scientific">Potamilus streckersoni</name>
    <dbReference type="NCBI Taxonomy" id="2493646"/>
    <lineage>
        <taxon>Eukaryota</taxon>
        <taxon>Metazoa</taxon>
        <taxon>Spiralia</taxon>
        <taxon>Lophotrochozoa</taxon>
        <taxon>Mollusca</taxon>
        <taxon>Bivalvia</taxon>
        <taxon>Autobranchia</taxon>
        <taxon>Heteroconchia</taxon>
        <taxon>Palaeoheterodonta</taxon>
        <taxon>Unionida</taxon>
        <taxon>Unionoidea</taxon>
        <taxon>Unionidae</taxon>
        <taxon>Ambleminae</taxon>
        <taxon>Lampsilini</taxon>
        <taxon>Potamilus</taxon>
    </lineage>
</organism>
<keyword evidence="3" id="KW-0963">Cytoplasm</keyword>
<evidence type="ECO:0000313" key="10">
    <source>
        <dbReference type="Proteomes" id="UP001195483"/>
    </source>
</evidence>
<dbReference type="InterPro" id="IPR036465">
    <property type="entry name" value="vWFA_dom_sf"/>
</dbReference>
<evidence type="ECO:0000256" key="3">
    <source>
        <dbReference type="ARBA" id="ARBA00022490"/>
    </source>
</evidence>
<dbReference type="SUPFAM" id="SSF140864">
    <property type="entry name" value="TROVE domain-like"/>
    <property type="match status" value="1"/>
</dbReference>
<feature type="region of interest" description="Disordered" evidence="7">
    <location>
        <begin position="1"/>
        <end position="46"/>
    </location>
</feature>
<dbReference type="AlphaFoldDB" id="A0AAE0W9H8"/>
<comment type="caution">
    <text evidence="9">The sequence shown here is derived from an EMBL/GenBank/DDBJ whole genome shotgun (WGS) entry which is preliminary data.</text>
</comment>
<dbReference type="GO" id="GO:0046872">
    <property type="term" value="F:metal ion binding"/>
    <property type="evidence" value="ECO:0007669"/>
    <property type="project" value="UniProtKB-KW"/>
</dbReference>
<feature type="compositionally biased region" description="Basic residues" evidence="7">
    <location>
        <begin position="1"/>
        <end position="10"/>
    </location>
</feature>
<dbReference type="PANTHER" id="PTHR14202:SF0">
    <property type="entry name" value="RNA-BINDING PROTEIN RO60"/>
    <property type="match status" value="1"/>
</dbReference>
<dbReference type="GO" id="GO:1990904">
    <property type="term" value="C:ribonucleoprotein complex"/>
    <property type="evidence" value="ECO:0007669"/>
    <property type="project" value="UniProtKB-KW"/>
</dbReference>
<evidence type="ECO:0000256" key="4">
    <source>
        <dbReference type="ARBA" id="ARBA00022723"/>
    </source>
</evidence>
<keyword evidence="6" id="KW-0687">Ribonucleoprotein</keyword>
<keyword evidence="4" id="KW-0479">Metal-binding</keyword>
<dbReference type="GO" id="GO:0003723">
    <property type="term" value="F:RNA binding"/>
    <property type="evidence" value="ECO:0007669"/>
    <property type="project" value="UniProtKB-KW"/>
</dbReference>
<protein>
    <recommendedName>
        <fullName evidence="8">TROVE domain-containing protein</fullName>
    </recommendedName>
</protein>
<dbReference type="InterPro" id="IPR056800">
    <property type="entry name" value="vWA_Ro60"/>
</dbReference>
<evidence type="ECO:0000256" key="7">
    <source>
        <dbReference type="SAM" id="MobiDB-lite"/>
    </source>
</evidence>
<evidence type="ECO:0000256" key="2">
    <source>
        <dbReference type="ARBA" id="ARBA00007814"/>
    </source>
</evidence>
<dbReference type="InterPro" id="IPR008858">
    <property type="entry name" value="TROVE_dom"/>
</dbReference>
<sequence length="576" mass="65881">MDITGKHQRLKMGTLSSKDIEPEDDDTYQYKPSARKRGPEQSQKVQIHRKQVKNAFGGWIFQVDDMQRAHRFLIMGCEGSTYTASKSMLKRENAKSFDRLIYEGKGKELVTLIEQISLEGRAAKQEPAIFGLAICARSNDRETKKAAYDSLNKVCRIPTHLFMFVKYAEGESNGTGWGRAHRRAISKWYEELAEHKPMVLARHITKYKKREDWSHRDLLRLSHVKPKHDCMKVITRFVIKGLEEAKKLPVEPRNEANLHKILTYLEATEKARKCTDEKLLIQLIDEQRLVREHVPTKFLNSKDVWKALLKRIPVIAMIRNLGKMTSMGLINAGSEYEKAIVERLNDETLLKKARVHPFNVLVALNQYRKGHGDKGHLKWIPNENVMTGLDSAFYLSFKAVEPTGKRYMLAVDVSGSMSVPCMGTESITCRDAASAMMMVTLRTEEHCKVFAFSHDLRPVSISKEDRLDKIIDKLSNTPFGGTDCALPMLYAMENKKKFDVFIVYTDNETWYGKVHPFKAIQDYRTKMEIYDAKLIVVGMSSNGFTIADPDDPNMLDIIGFDSGAIEVMNEFILEQA</sequence>
<reference evidence="9" key="1">
    <citation type="journal article" date="2021" name="Genome Biol. Evol.">
        <title>A High-Quality Reference Genome for a Parasitic Bivalve with Doubly Uniparental Inheritance (Bivalvia: Unionida).</title>
        <authorList>
            <person name="Smith C.H."/>
        </authorList>
    </citation>
    <scope>NUCLEOTIDE SEQUENCE</scope>
    <source>
        <strain evidence="9">CHS0354</strain>
    </source>
</reference>
<feature type="domain" description="TROVE" evidence="8">
    <location>
        <begin position="52"/>
        <end position="405"/>
    </location>
</feature>
<keyword evidence="5" id="KW-0694">RNA-binding</keyword>
<evidence type="ECO:0000259" key="8">
    <source>
        <dbReference type="PROSITE" id="PS50988"/>
    </source>
</evidence>
<dbReference type="Pfam" id="PF05731">
    <property type="entry name" value="TROVE"/>
    <property type="match status" value="1"/>
</dbReference>
<dbReference type="PANTHER" id="PTHR14202">
    <property type="entry name" value="60 KDA RIBONUCLEOPROTEIN SSA/RO"/>
    <property type="match status" value="1"/>
</dbReference>
<keyword evidence="10" id="KW-1185">Reference proteome</keyword>
<dbReference type="EMBL" id="JAEAOA010000444">
    <property type="protein sequence ID" value="KAK3606059.1"/>
    <property type="molecule type" value="Genomic_DNA"/>
</dbReference>
<accession>A0AAE0W9H8</accession>
<dbReference type="InterPro" id="IPR037214">
    <property type="entry name" value="TROVE_dom_sf"/>
</dbReference>
<comment type="subcellular location">
    <subcellularLocation>
        <location evidence="1">Cytoplasm</location>
    </subcellularLocation>
</comment>
<dbReference type="Pfam" id="PF25045">
    <property type="entry name" value="vWA_Ro60"/>
    <property type="match status" value="1"/>
</dbReference>
<dbReference type="Gene3D" id="3.40.50.410">
    <property type="entry name" value="von Willebrand factor, type A domain"/>
    <property type="match status" value="2"/>
</dbReference>
<dbReference type="InterPro" id="IPR040322">
    <property type="entry name" value="TROVE2"/>
</dbReference>
<reference evidence="9" key="2">
    <citation type="journal article" date="2021" name="Genome Biol. Evol.">
        <title>Developing a high-quality reference genome for a parasitic bivalve with doubly uniparental inheritance (Bivalvia: Unionida).</title>
        <authorList>
            <person name="Smith C.H."/>
        </authorList>
    </citation>
    <scope>NUCLEOTIDE SEQUENCE</scope>
    <source>
        <strain evidence="9">CHS0354</strain>
        <tissue evidence="9">Mantle</tissue>
    </source>
</reference>
<evidence type="ECO:0000256" key="6">
    <source>
        <dbReference type="ARBA" id="ARBA00023274"/>
    </source>
</evidence>
<evidence type="ECO:0000256" key="1">
    <source>
        <dbReference type="ARBA" id="ARBA00004496"/>
    </source>
</evidence>
<name>A0AAE0W9H8_9BIVA</name>
<dbReference type="SUPFAM" id="SSF53300">
    <property type="entry name" value="vWA-like"/>
    <property type="match status" value="1"/>
</dbReference>
<evidence type="ECO:0000313" key="9">
    <source>
        <dbReference type="EMBL" id="KAK3606059.1"/>
    </source>
</evidence>
<dbReference type="Proteomes" id="UP001195483">
    <property type="component" value="Unassembled WGS sequence"/>
</dbReference>
<gene>
    <name evidence="9" type="ORF">CHS0354_006404</name>
</gene>
<dbReference type="PROSITE" id="PS50988">
    <property type="entry name" value="TROVE"/>
    <property type="match status" value="1"/>
</dbReference>